<dbReference type="EMBL" id="JROU02002265">
    <property type="protein sequence ID" value="OEH73627.1"/>
    <property type="molecule type" value="Genomic_DNA"/>
</dbReference>
<evidence type="ECO:0000256" key="1">
    <source>
        <dbReference type="SAM" id="MobiDB-lite"/>
    </source>
</evidence>
<name>A0A1D3CR04_9EIME</name>
<comment type="caution">
    <text evidence="2">The sequence shown here is derived from an EMBL/GenBank/DDBJ whole genome shotgun (WGS) entry which is preliminary data.</text>
</comment>
<accession>A0A1D3CR04</accession>
<sequence>MLKSVGIFSAMAQVLREDALGGRVEAWLPAGGRGEKGRACLAAGLQRYFSAAPPVALQRIDIRRERFFLAGKAKGLPRFQLSGANIARRPSSLQQAPSGQENSRLLLLHRFLLSSVAEGTALHLLELRILCSLLCDAAREDWGCAAREMLDGSSSPSLSAHPRILLAGIRMAVRVLSSRTCFSPSSTIDCREGQALAAAAAAAFEPLQEGEQIGGSLLDASPATNALQLPPQQRFILHLEPGTGSRLQTRLSRLRSEAAAAFGADDTHCYRLHCSVTGFFECKDIGAFQETLKQLAAYLEAEQAKEEAAAGVSACGQERQRPLHGVPRVVSTADGFVLLPLQCSVLQGMVQMLLQRMVPQHIHRLRQKRVDHLTAEEVLGAPWDLVLYEEVRHSAGFLSEGTHAFVELQRFHGLATKLVHYPPTPQHTNSLTAAKKESQSQGIESTAEAGGTRDVTADVLRIMLPEGRRAASSALLAACV</sequence>
<dbReference type="VEuPathDB" id="ToxoDB:cyc_06580"/>
<dbReference type="AlphaFoldDB" id="A0A1D3CR04"/>
<evidence type="ECO:0000313" key="2">
    <source>
        <dbReference type="EMBL" id="OEH73627.1"/>
    </source>
</evidence>
<organism evidence="2 3">
    <name type="scientific">Cyclospora cayetanensis</name>
    <dbReference type="NCBI Taxonomy" id="88456"/>
    <lineage>
        <taxon>Eukaryota</taxon>
        <taxon>Sar</taxon>
        <taxon>Alveolata</taxon>
        <taxon>Apicomplexa</taxon>
        <taxon>Conoidasida</taxon>
        <taxon>Coccidia</taxon>
        <taxon>Eucoccidiorida</taxon>
        <taxon>Eimeriorina</taxon>
        <taxon>Eimeriidae</taxon>
        <taxon>Cyclospora</taxon>
    </lineage>
</organism>
<keyword evidence="3" id="KW-1185">Reference proteome</keyword>
<feature type="region of interest" description="Disordered" evidence="1">
    <location>
        <begin position="425"/>
        <end position="450"/>
    </location>
</feature>
<dbReference type="InParanoid" id="A0A1D3CR04"/>
<protein>
    <submittedName>
        <fullName evidence="2">Uncharacterized protein</fullName>
    </submittedName>
</protein>
<dbReference type="Proteomes" id="UP000095192">
    <property type="component" value="Unassembled WGS sequence"/>
</dbReference>
<proteinExistence type="predicted"/>
<reference evidence="2 3" key="1">
    <citation type="journal article" date="2016" name="BMC Genomics">
        <title>Comparative genomics reveals Cyclospora cayetanensis possesses coccidia-like metabolism and invasion components but unique surface antigens.</title>
        <authorList>
            <person name="Liu S."/>
            <person name="Wang L."/>
            <person name="Zheng H."/>
            <person name="Xu Z."/>
            <person name="Roellig D.M."/>
            <person name="Li N."/>
            <person name="Frace M.A."/>
            <person name="Tang K."/>
            <person name="Arrowood M.J."/>
            <person name="Moss D.M."/>
            <person name="Zhang L."/>
            <person name="Feng Y."/>
            <person name="Xiao L."/>
        </authorList>
    </citation>
    <scope>NUCLEOTIDE SEQUENCE [LARGE SCALE GENOMIC DNA]</scope>
    <source>
        <strain evidence="2 3">CHN_HEN01</strain>
    </source>
</reference>
<evidence type="ECO:0000313" key="3">
    <source>
        <dbReference type="Proteomes" id="UP000095192"/>
    </source>
</evidence>
<gene>
    <name evidence="2" type="ORF">cyc_06580</name>
</gene>